<evidence type="ECO:0000256" key="6">
    <source>
        <dbReference type="SAM" id="Phobius"/>
    </source>
</evidence>
<dbReference type="PANTHER" id="PTHR10110:SF191">
    <property type="entry name" value="SODIUM_HYDROGEN EXCHANGER 8"/>
    <property type="match status" value="1"/>
</dbReference>
<name>A0ABQ9VNI8_SAGOE</name>
<keyword evidence="6" id="KW-0812">Transmembrane</keyword>
<keyword evidence="6" id="KW-0472">Membrane</keyword>
<comment type="caution">
    <text evidence="7">The sequence shown here is derived from an EMBL/GenBank/DDBJ whole genome shotgun (WGS) entry which is preliminary data.</text>
</comment>
<protein>
    <submittedName>
        <fullName evidence="7">Sodium/hydrogen exchanger 8</fullName>
    </submittedName>
</protein>
<dbReference type="Proteomes" id="UP001266305">
    <property type="component" value="Unassembled WGS sequence"/>
</dbReference>
<evidence type="ECO:0000256" key="3">
    <source>
        <dbReference type="ARBA" id="ARBA00022448"/>
    </source>
</evidence>
<organism evidence="7 8">
    <name type="scientific">Saguinus oedipus</name>
    <name type="common">Cotton-top tamarin</name>
    <name type="synonym">Oedipomidas oedipus</name>
    <dbReference type="NCBI Taxonomy" id="9490"/>
    <lineage>
        <taxon>Eukaryota</taxon>
        <taxon>Metazoa</taxon>
        <taxon>Chordata</taxon>
        <taxon>Craniata</taxon>
        <taxon>Vertebrata</taxon>
        <taxon>Euteleostomi</taxon>
        <taxon>Mammalia</taxon>
        <taxon>Eutheria</taxon>
        <taxon>Euarchontoglires</taxon>
        <taxon>Primates</taxon>
        <taxon>Haplorrhini</taxon>
        <taxon>Platyrrhini</taxon>
        <taxon>Cebidae</taxon>
        <taxon>Callitrichinae</taxon>
        <taxon>Saguinus</taxon>
    </lineage>
</organism>
<reference evidence="7 8" key="1">
    <citation type="submission" date="2023-05" db="EMBL/GenBank/DDBJ databases">
        <title>B98-5 Cell Line De Novo Hybrid Assembly: An Optical Mapping Approach.</title>
        <authorList>
            <person name="Kananen K."/>
            <person name="Auerbach J.A."/>
            <person name="Kautto E."/>
            <person name="Blachly J.S."/>
        </authorList>
    </citation>
    <scope>NUCLEOTIDE SEQUENCE [LARGE SCALE GENOMIC DNA]</scope>
    <source>
        <strain evidence="7">B95-8</strain>
        <tissue evidence="7">Cell line</tissue>
    </source>
</reference>
<accession>A0ABQ9VNI8</accession>
<comment type="similarity">
    <text evidence="2">Belongs to the monovalent cation:proton antiporter 1 (CPA1) transporter (TC 2.A.36) family.</text>
</comment>
<keyword evidence="4" id="KW-0050">Antiport</keyword>
<evidence type="ECO:0000256" key="4">
    <source>
        <dbReference type="ARBA" id="ARBA00022449"/>
    </source>
</evidence>
<keyword evidence="8" id="KW-1185">Reference proteome</keyword>
<keyword evidence="3" id="KW-0813">Transport</keyword>
<dbReference type="InterPro" id="IPR018422">
    <property type="entry name" value="Cation/H_exchanger_CPA1"/>
</dbReference>
<evidence type="ECO:0000256" key="5">
    <source>
        <dbReference type="ARBA" id="ARBA00023065"/>
    </source>
</evidence>
<keyword evidence="6" id="KW-1133">Transmembrane helix</keyword>
<evidence type="ECO:0000256" key="1">
    <source>
        <dbReference type="ARBA" id="ARBA00004127"/>
    </source>
</evidence>
<feature type="transmembrane region" description="Helical" evidence="6">
    <location>
        <begin position="67"/>
        <end position="88"/>
    </location>
</feature>
<dbReference type="PANTHER" id="PTHR10110">
    <property type="entry name" value="SODIUM/HYDROGEN EXCHANGER"/>
    <property type="match status" value="1"/>
</dbReference>
<comment type="subcellular location">
    <subcellularLocation>
        <location evidence="1">Endomembrane system</location>
        <topology evidence="1">Multi-pass membrane protein</topology>
    </subcellularLocation>
</comment>
<keyword evidence="5" id="KW-0406">Ion transport</keyword>
<gene>
    <name evidence="7" type="primary">SLC9A8_2</name>
    <name evidence="7" type="ORF">P7K49_009884</name>
</gene>
<evidence type="ECO:0000313" key="8">
    <source>
        <dbReference type="Proteomes" id="UP001266305"/>
    </source>
</evidence>
<evidence type="ECO:0000256" key="2">
    <source>
        <dbReference type="ARBA" id="ARBA00007367"/>
    </source>
</evidence>
<sequence length="195" mass="21338">MAILFSGIVMSHYTHHNLSPVTQILMQQTLRTVAFLCGLRGAIPYALSLHLDLEPMEKRQLIGTTTIIIVLFTILLLGGSTMPLIRLMDIEDAKARRRNKKDVNLSKTEKMHLLKTTCWGPEVGRMACSACEGPARGTLPQGQTWCGAGGPQAPAVGRTEALRPAHLFYLQATAPAPGCFHPVFILRTPVRSQAL</sequence>
<dbReference type="EMBL" id="JASSZA010000005">
    <property type="protein sequence ID" value="KAK2110138.1"/>
    <property type="molecule type" value="Genomic_DNA"/>
</dbReference>
<proteinExistence type="inferred from homology"/>
<evidence type="ECO:0000313" key="7">
    <source>
        <dbReference type="EMBL" id="KAK2110138.1"/>
    </source>
</evidence>